<evidence type="ECO:0000256" key="1">
    <source>
        <dbReference type="SAM" id="Phobius"/>
    </source>
</evidence>
<feature type="transmembrane region" description="Helical" evidence="1">
    <location>
        <begin position="21"/>
        <end position="42"/>
    </location>
</feature>
<keyword evidence="1" id="KW-0472">Membrane</keyword>
<keyword evidence="1" id="KW-1133">Transmembrane helix</keyword>
<gene>
    <name evidence="2" type="ORF">SAMN05421803_10756</name>
</gene>
<accession>A0A1M6K690</accession>
<dbReference type="Proteomes" id="UP000184452">
    <property type="component" value="Unassembled WGS sequence"/>
</dbReference>
<dbReference type="STRING" id="758803.SAMN05421803_10756"/>
<evidence type="ECO:0000313" key="2">
    <source>
        <dbReference type="EMBL" id="SHJ54488.1"/>
    </source>
</evidence>
<sequence>MSVEPSKQASGGAGMPSESDGWKLFSTLIAGVLVWGGIGWGLDELLGFRALFLPIGSVLGVAGAVYLIVVKTRQV</sequence>
<organism evidence="2 3">
    <name type="scientific">Nocardiopsis flavescens</name>
    <dbReference type="NCBI Taxonomy" id="758803"/>
    <lineage>
        <taxon>Bacteria</taxon>
        <taxon>Bacillati</taxon>
        <taxon>Actinomycetota</taxon>
        <taxon>Actinomycetes</taxon>
        <taxon>Streptosporangiales</taxon>
        <taxon>Nocardiopsidaceae</taxon>
        <taxon>Nocardiopsis</taxon>
    </lineage>
</organism>
<dbReference type="RefSeq" id="WP_073379705.1">
    <property type="nucleotide sequence ID" value="NZ_FQZK01000007.1"/>
</dbReference>
<dbReference type="OrthoDB" id="5193039at2"/>
<dbReference type="AlphaFoldDB" id="A0A1M6K690"/>
<keyword evidence="3" id="KW-1185">Reference proteome</keyword>
<feature type="transmembrane region" description="Helical" evidence="1">
    <location>
        <begin position="48"/>
        <end position="69"/>
    </location>
</feature>
<name>A0A1M6K690_9ACTN</name>
<evidence type="ECO:0000313" key="3">
    <source>
        <dbReference type="Proteomes" id="UP000184452"/>
    </source>
</evidence>
<dbReference type="EMBL" id="FQZK01000007">
    <property type="protein sequence ID" value="SHJ54488.1"/>
    <property type="molecule type" value="Genomic_DNA"/>
</dbReference>
<proteinExistence type="predicted"/>
<keyword evidence="1" id="KW-0812">Transmembrane</keyword>
<reference evidence="2 3" key="1">
    <citation type="submission" date="2016-11" db="EMBL/GenBank/DDBJ databases">
        <authorList>
            <person name="Jaros S."/>
            <person name="Januszkiewicz K."/>
            <person name="Wedrychowicz H."/>
        </authorList>
    </citation>
    <scope>NUCLEOTIDE SEQUENCE [LARGE SCALE GENOMIC DNA]</scope>
    <source>
        <strain evidence="2 3">CGMCC 4.5723</strain>
    </source>
</reference>
<protein>
    <submittedName>
        <fullName evidence="2">ATP synthase protein I</fullName>
    </submittedName>
</protein>